<dbReference type="InterPro" id="IPR039261">
    <property type="entry name" value="FNR_nucleotide-bd"/>
</dbReference>
<dbReference type="InterPro" id="IPR017927">
    <property type="entry name" value="FAD-bd_FR_type"/>
</dbReference>
<dbReference type="InterPro" id="IPR001433">
    <property type="entry name" value="OxRdtase_FAD/NAD-bd"/>
</dbReference>
<dbReference type="SUPFAM" id="SSF63380">
    <property type="entry name" value="Riboflavin synthase domain-like"/>
    <property type="match status" value="1"/>
</dbReference>
<evidence type="ECO:0000313" key="5">
    <source>
        <dbReference type="EMBL" id="TVY18271.1"/>
    </source>
</evidence>
<feature type="domain" description="FAD-binding FR-type" evidence="4">
    <location>
        <begin position="39"/>
        <end position="154"/>
    </location>
</feature>
<dbReference type="AlphaFoldDB" id="A0A8T9BFX0"/>
<dbReference type="Proteomes" id="UP000469559">
    <property type="component" value="Unassembled WGS sequence"/>
</dbReference>
<dbReference type="PANTHER" id="PTHR46505">
    <property type="entry name" value="OXIDOREDUCTASE NAD-BINDING DOMAIN-CONTAINING PROTEIN 1"/>
    <property type="match status" value="1"/>
</dbReference>
<evidence type="ECO:0000256" key="1">
    <source>
        <dbReference type="ARBA" id="ARBA00023002"/>
    </source>
</evidence>
<accession>A0A8T9BFX0</accession>
<dbReference type="CDD" id="cd00322">
    <property type="entry name" value="FNR_like"/>
    <property type="match status" value="1"/>
</dbReference>
<dbReference type="InterPro" id="IPR017938">
    <property type="entry name" value="Riboflavin_synthase-like_b-brl"/>
</dbReference>
<dbReference type="PROSITE" id="PS51384">
    <property type="entry name" value="FAD_FR"/>
    <property type="match status" value="1"/>
</dbReference>
<keyword evidence="6" id="KW-1185">Reference proteome</keyword>
<dbReference type="SUPFAM" id="SSF52343">
    <property type="entry name" value="Ferredoxin reductase-like, C-terminal NADP-linked domain"/>
    <property type="match status" value="1"/>
</dbReference>
<sequence length="311" mass="35055">MNLFFRRVPPIIRPMASPISRSKVSIPHTERTAKEPRDNNLHKVLLERMEQVNDDIRLFRLVPADREKGLMKFLAGQWLDVHVPTIPKAGGFTITSPPSLLNSQEPYIELAIQKSPSNPPAAWLWRPSDSILGSELQVRVGGSFTWPSANFQAEARKLKRAVFVAGGVGINPLMSMLSQLVINREAKDDFEVQFLYSTKDPGPSNLSRILFLGRVQQLFKALGDKSQLQLFLTQSKDKQIDSKSQVAGEDMSIQRRRIQEEDLLRALGPVDERIDTVCYICGVPGMTDAFVELAQKAEGVDARNVFCEKWW</sequence>
<keyword evidence="1" id="KW-0560">Oxidoreductase</keyword>
<keyword evidence="2" id="KW-0520">NAD</keyword>
<dbReference type="Gene3D" id="2.40.30.10">
    <property type="entry name" value="Translation factors"/>
    <property type="match status" value="1"/>
</dbReference>
<reference evidence="5 6" key="1">
    <citation type="submission" date="2018-05" db="EMBL/GenBank/DDBJ databases">
        <title>Whole genome sequencing for identification of molecular markers to develop diagnostic detection tools for the regulated plant pathogen Lachnellula willkommii.</title>
        <authorList>
            <person name="Giroux E."/>
            <person name="Bilodeau G."/>
        </authorList>
    </citation>
    <scope>NUCLEOTIDE SEQUENCE [LARGE SCALE GENOMIC DNA]</scope>
    <source>
        <strain evidence="5 6">CBS 203.66</strain>
    </source>
</reference>
<dbReference type="Gene3D" id="3.40.50.80">
    <property type="entry name" value="Nucleotide-binding domain of ferredoxin-NADP reductase (FNR) module"/>
    <property type="match status" value="1"/>
</dbReference>
<dbReference type="EMBL" id="QGMF01000184">
    <property type="protein sequence ID" value="TVY18271.1"/>
    <property type="molecule type" value="Genomic_DNA"/>
</dbReference>
<dbReference type="OrthoDB" id="436496at2759"/>
<evidence type="ECO:0000256" key="3">
    <source>
        <dbReference type="ARBA" id="ARBA00040516"/>
    </source>
</evidence>
<organism evidence="5 6">
    <name type="scientific">Lachnellula arida</name>
    <dbReference type="NCBI Taxonomy" id="1316785"/>
    <lineage>
        <taxon>Eukaryota</taxon>
        <taxon>Fungi</taxon>
        <taxon>Dikarya</taxon>
        <taxon>Ascomycota</taxon>
        <taxon>Pezizomycotina</taxon>
        <taxon>Leotiomycetes</taxon>
        <taxon>Helotiales</taxon>
        <taxon>Lachnaceae</taxon>
        <taxon>Lachnellula</taxon>
    </lineage>
</organism>
<protein>
    <recommendedName>
        <fullName evidence="3">Oxidoreductase NAD-binding domain-containing protein 1</fullName>
    </recommendedName>
</protein>
<dbReference type="GO" id="GO:0005739">
    <property type="term" value="C:mitochondrion"/>
    <property type="evidence" value="ECO:0007669"/>
    <property type="project" value="TreeGrafter"/>
</dbReference>
<comment type="caution">
    <text evidence="5">The sequence shown here is derived from an EMBL/GenBank/DDBJ whole genome shotgun (WGS) entry which is preliminary data.</text>
</comment>
<dbReference type="GO" id="GO:0016491">
    <property type="term" value="F:oxidoreductase activity"/>
    <property type="evidence" value="ECO:0007669"/>
    <property type="project" value="UniProtKB-KW"/>
</dbReference>
<dbReference type="PANTHER" id="PTHR46505:SF1">
    <property type="entry name" value="OXIDOREDUCTASE NAD-BINDING DOMAIN-CONTAINING PROTEIN 1"/>
    <property type="match status" value="1"/>
</dbReference>
<gene>
    <name evidence="5" type="primary">oxnad1</name>
    <name evidence="5" type="ORF">LARI1_G005553</name>
</gene>
<proteinExistence type="predicted"/>
<dbReference type="Pfam" id="PF00175">
    <property type="entry name" value="NAD_binding_1"/>
    <property type="match status" value="1"/>
</dbReference>
<name>A0A8T9BFX0_9HELO</name>
<dbReference type="InterPro" id="IPR052128">
    <property type="entry name" value="Oxidoreductase_NAD-binding"/>
</dbReference>
<evidence type="ECO:0000313" key="6">
    <source>
        <dbReference type="Proteomes" id="UP000469559"/>
    </source>
</evidence>
<evidence type="ECO:0000256" key="2">
    <source>
        <dbReference type="ARBA" id="ARBA00023027"/>
    </source>
</evidence>
<evidence type="ECO:0000259" key="4">
    <source>
        <dbReference type="PROSITE" id="PS51384"/>
    </source>
</evidence>